<dbReference type="Proteomes" id="UP001139646">
    <property type="component" value="Unassembled WGS sequence"/>
</dbReference>
<name>A0ABS9WXX8_9GAMM</name>
<proteinExistence type="predicted"/>
<dbReference type="Gene3D" id="3.10.510.10">
    <property type="entry name" value="NE1680-like"/>
    <property type="match status" value="1"/>
</dbReference>
<evidence type="ECO:0000313" key="1">
    <source>
        <dbReference type="EMBL" id="MCI2282357.1"/>
    </source>
</evidence>
<dbReference type="Pfam" id="PF09630">
    <property type="entry name" value="DUF2024"/>
    <property type="match status" value="1"/>
</dbReference>
<protein>
    <submittedName>
        <fullName evidence="1">DUF2024 family protein</fullName>
    </submittedName>
</protein>
<dbReference type="InterPro" id="IPR023122">
    <property type="entry name" value="NE1680-like_sf"/>
</dbReference>
<evidence type="ECO:0000313" key="2">
    <source>
        <dbReference type="Proteomes" id="UP001139646"/>
    </source>
</evidence>
<dbReference type="InterPro" id="IPR018592">
    <property type="entry name" value="DUF2024"/>
</dbReference>
<reference evidence="1" key="1">
    <citation type="submission" date="2022-01" db="EMBL/GenBank/DDBJ databases">
        <title>Colwellia maritima, isolated from seawater.</title>
        <authorList>
            <person name="Kristyanto S."/>
            <person name="Jung J."/>
            <person name="Jeon C.O."/>
        </authorList>
    </citation>
    <scope>NUCLEOTIDE SEQUENCE</scope>
    <source>
        <strain evidence="1">MSW7</strain>
    </source>
</reference>
<comment type="caution">
    <text evidence="1">The sequence shown here is derived from an EMBL/GenBank/DDBJ whole genome shotgun (WGS) entry which is preliminary data.</text>
</comment>
<dbReference type="EMBL" id="JAKKSL010000001">
    <property type="protein sequence ID" value="MCI2282357.1"/>
    <property type="molecule type" value="Genomic_DNA"/>
</dbReference>
<gene>
    <name evidence="1" type="ORF">L3081_01800</name>
</gene>
<dbReference type="SUPFAM" id="SSF160766">
    <property type="entry name" value="NE1680-like"/>
    <property type="match status" value="1"/>
</dbReference>
<keyword evidence="2" id="KW-1185">Reference proteome</keyword>
<organism evidence="1 2">
    <name type="scientific">Colwellia maritima</name>
    <dbReference type="NCBI Taxonomy" id="2912588"/>
    <lineage>
        <taxon>Bacteria</taxon>
        <taxon>Pseudomonadati</taxon>
        <taxon>Pseudomonadota</taxon>
        <taxon>Gammaproteobacteria</taxon>
        <taxon>Alteromonadales</taxon>
        <taxon>Colwelliaceae</taxon>
        <taxon>Colwellia</taxon>
    </lineage>
</organism>
<dbReference type="RefSeq" id="WP_242283009.1">
    <property type="nucleotide sequence ID" value="NZ_JAKKSL010000001.1"/>
</dbReference>
<sequence length="94" mass="10800">MNIHIYDTHVKTNSGLYLHFDVLVNDENKANAQQYAEAYIAKQGISEHQLVLNSCQFCHSEVANHDVRTTIEREGHYILQLERINDVSDEKSNA</sequence>
<accession>A0ABS9WXX8</accession>